<dbReference type="AlphaFoldDB" id="A0A562RFR8"/>
<dbReference type="InterPro" id="IPR046450">
    <property type="entry name" value="PA_dom_sf"/>
</dbReference>
<dbReference type="PANTHER" id="PTHR22702:SF1">
    <property type="entry name" value="PROTEASE-ASSOCIATED DOMAIN-CONTAINING PROTEIN 1"/>
    <property type="match status" value="1"/>
</dbReference>
<dbReference type="CDD" id="cd04818">
    <property type="entry name" value="PA_subtilisin_1"/>
    <property type="match status" value="1"/>
</dbReference>
<keyword evidence="1 3" id="KW-0732">Signal</keyword>
<dbReference type="InterPro" id="IPR003137">
    <property type="entry name" value="PA_domain"/>
</dbReference>
<feature type="domain" description="PA" evidence="4">
    <location>
        <begin position="320"/>
        <end position="405"/>
    </location>
</feature>
<protein>
    <submittedName>
        <fullName evidence="5">PA domain-containing protein</fullName>
    </submittedName>
</protein>
<keyword evidence="2" id="KW-0325">Glycoprotein</keyword>
<comment type="caution">
    <text evidence="5">The sequence shown here is derived from an EMBL/GenBank/DDBJ whole genome shotgun (WGS) entry which is preliminary data.</text>
</comment>
<organism evidence="5 6">
    <name type="scientific">Pseudoduganella lurida</name>
    <dbReference type="NCBI Taxonomy" id="1036180"/>
    <lineage>
        <taxon>Bacteria</taxon>
        <taxon>Pseudomonadati</taxon>
        <taxon>Pseudomonadota</taxon>
        <taxon>Betaproteobacteria</taxon>
        <taxon>Burkholderiales</taxon>
        <taxon>Oxalobacteraceae</taxon>
        <taxon>Telluria group</taxon>
        <taxon>Pseudoduganella</taxon>
    </lineage>
</organism>
<gene>
    <name evidence="5" type="ORF">IP91_01383</name>
</gene>
<reference evidence="5 6" key="1">
    <citation type="journal article" date="2015" name="Stand. Genomic Sci.">
        <title>Genomic Encyclopedia of Bacterial and Archaeal Type Strains, Phase III: the genomes of soil and plant-associated and newly described type strains.</title>
        <authorList>
            <person name="Whitman W.B."/>
            <person name="Woyke T."/>
            <person name="Klenk H.P."/>
            <person name="Zhou Y."/>
            <person name="Lilburn T.G."/>
            <person name="Beck B.J."/>
            <person name="De Vos P."/>
            <person name="Vandamme P."/>
            <person name="Eisen J.A."/>
            <person name="Garrity G."/>
            <person name="Hugenholtz P."/>
            <person name="Kyrpides N.C."/>
        </authorList>
    </citation>
    <scope>NUCLEOTIDE SEQUENCE [LARGE SCALE GENOMIC DNA]</scope>
    <source>
        <strain evidence="5 6">CGMCC 1.10822</strain>
    </source>
</reference>
<feature type="signal peptide" evidence="3">
    <location>
        <begin position="1"/>
        <end position="47"/>
    </location>
</feature>
<dbReference type="Pfam" id="PF02225">
    <property type="entry name" value="PA"/>
    <property type="match status" value="1"/>
</dbReference>
<sequence length="496" mass="51218">MTPNNFFKVDHAMKRTSFHRPMQNLKQIVAAVAVAVGSLAAAGSAQAAAQIVIINANAPGVGFNETTPATPVGGNNGTTLGQQRLIAFTYAANLWGAKLDSSVPITIQASFEPLSCTASSATLGSAGALEVFSDFPNAPKADTWYPAALANKLSGVDQSPTVADIRARFNSRLGLFPDCLPTSGFYLGLDGQHGAATDFVTVLLHEMGHGLGFQSFTDEETGEYFAGTPAVWDHFMTDNRTNTKWIDLSEEARVANAVSGNGLSWDGPNVNAAVPGVLGAAGVVAISGSSAGNAAGRKAFGEASFGPRITDNNVSGDIFPVVDQANGTGLACTTLNATNAKAVKGHVALVDRGTCNFALKAANVQAAGAIAMIVADNAPGDPAGMSGDDPTITIPSVRISQADGIAVKARLAYRTRTASNVVATLFGDASQLAGADSQKRILMFTPTTFQPGSSVSHYTTAASPNQLMEPSINGDLTHEVVPPKDLTLPLLKDIGW</sequence>
<evidence type="ECO:0000256" key="2">
    <source>
        <dbReference type="ARBA" id="ARBA00023180"/>
    </source>
</evidence>
<dbReference type="Gene3D" id="3.50.30.30">
    <property type="match status" value="1"/>
</dbReference>
<dbReference type="Proteomes" id="UP000318431">
    <property type="component" value="Unassembled WGS sequence"/>
</dbReference>
<evidence type="ECO:0000256" key="3">
    <source>
        <dbReference type="SAM" id="SignalP"/>
    </source>
</evidence>
<evidence type="ECO:0000256" key="1">
    <source>
        <dbReference type="ARBA" id="ARBA00022729"/>
    </source>
</evidence>
<evidence type="ECO:0000313" key="5">
    <source>
        <dbReference type="EMBL" id="TWI67270.1"/>
    </source>
</evidence>
<name>A0A562RFR8_9BURK</name>
<dbReference type="SUPFAM" id="SSF52025">
    <property type="entry name" value="PA domain"/>
    <property type="match status" value="1"/>
</dbReference>
<dbReference type="EMBL" id="VLLB01000002">
    <property type="protein sequence ID" value="TWI67270.1"/>
    <property type="molecule type" value="Genomic_DNA"/>
</dbReference>
<dbReference type="PANTHER" id="PTHR22702">
    <property type="entry name" value="PROTEASE-ASSOCIATED DOMAIN-CONTAINING PROTEIN"/>
    <property type="match status" value="1"/>
</dbReference>
<evidence type="ECO:0000313" key="6">
    <source>
        <dbReference type="Proteomes" id="UP000318431"/>
    </source>
</evidence>
<keyword evidence="6" id="KW-1185">Reference proteome</keyword>
<accession>A0A562RFR8</accession>
<proteinExistence type="predicted"/>
<evidence type="ECO:0000259" key="4">
    <source>
        <dbReference type="Pfam" id="PF02225"/>
    </source>
</evidence>
<feature type="chain" id="PRO_5022230008" evidence="3">
    <location>
        <begin position="48"/>
        <end position="496"/>
    </location>
</feature>